<accession>A0A2P2MUE4</accession>
<dbReference type="EMBL" id="GGEC01053328">
    <property type="protein sequence ID" value="MBX33812.1"/>
    <property type="molecule type" value="Transcribed_RNA"/>
</dbReference>
<proteinExistence type="predicted"/>
<protein>
    <submittedName>
        <fullName evidence="1">ABC transporter D family member 1</fullName>
    </submittedName>
</protein>
<organism evidence="1">
    <name type="scientific">Rhizophora mucronata</name>
    <name type="common">Asiatic mangrove</name>
    <dbReference type="NCBI Taxonomy" id="61149"/>
    <lineage>
        <taxon>Eukaryota</taxon>
        <taxon>Viridiplantae</taxon>
        <taxon>Streptophyta</taxon>
        <taxon>Embryophyta</taxon>
        <taxon>Tracheophyta</taxon>
        <taxon>Spermatophyta</taxon>
        <taxon>Magnoliopsida</taxon>
        <taxon>eudicotyledons</taxon>
        <taxon>Gunneridae</taxon>
        <taxon>Pentapetalae</taxon>
        <taxon>rosids</taxon>
        <taxon>fabids</taxon>
        <taxon>Malpighiales</taxon>
        <taxon>Rhizophoraceae</taxon>
        <taxon>Rhizophora</taxon>
    </lineage>
</organism>
<evidence type="ECO:0000313" key="1">
    <source>
        <dbReference type="EMBL" id="MBX33812.1"/>
    </source>
</evidence>
<reference evidence="1" key="1">
    <citation type="submission" date="2018-02" db="EMBL/GenBank/DDBJ databases">
        <title>Rhizophora mucronata_Transcriptome.</title>
        <authorList>
            <person name="Meera S.P."/>
            <person name="Sreeshan A."/>
            <person name="Augustine A."/>
        </authorList>
    </citation>
    <scope>NUCLEOTIDE SEQUENCE</scope>
    <source>
        <tissue evidence="1">Leaf</tissue>
    </source>
</reference>
<sequence>MHIPSRRSSNRLLRQNRQRNNNYLHRSLLLQLVFNSDSNRIDSIGQMEEISDGINGRSSRSLIVLPLQTPCATNRTENVLTTRGQMDRTIVPVTLRKQTWRFKKDNRCREATFHNL</sequence>
<dbReference type="AlphaFoldDB" id="A0A2P2MUE4"/>
<name>A0A2P2MUE4_RHIMU</name>